<proteinExistence type="inferred from homology"/>
<dbReference type="AlphaFoldDB" id="A0A4R1NLY3"/>
<evidence type="ECO:0000259" key="2">
    <source>
        <dbReference type="SMART" id="SM00634"/>
    </source>
</evidence>
<dbReference type="InterPro" id="IPR003344">
    <property type="entry name" value="Big_1_dom"/>
</dbReference>
<name>A0A4R1NLY3_9GAMM</name>
<evidence type="ECO:0000313" key="4">
    <source>
        <dbReference type="Proteomes" id="UP000294555"/>
    </source>
</evidence>
<evidence type="ECO:0000313" key="3">
    <source>
        <dbReference type="EMBL" id="TCL05240.1"/>
    </source>
</evidence>
<gene>
    <name evidence="3" type="ORF">EZJ58_3414</name>
</gene>
<dbReference type="Gene3D" id="2.60.40.10">
    <property type="entry name" value="Immunoglobulins"/>
    <property type="match status" value="3"/>
</dbReference>
<accession>A0A4R1NLY3</accession>
<dbReference type="InterPro" id="IPR013783">
    <property type="entry name" value="Ig-like_fold"/>
</dbReference>
<comment type="caution">
    <text evidence="3">The sequence shown here is derived from an EMBL/GenBank/DDBJ whole genome shotgun (WGS) entry which is preliminary data.</text>
</comment>
<dbReference type="SUPFAM" id="SSF49373">
    <property type="entry name" value="Invasin/intimin cell-adhesion fragments"/>
    <property type="match status" value="3"/>
</dbReference>
<protein>
    <recommendedName>
        <fullName evidence="2">Big-1 domain-containing protein</fullName>
    </recommendedName>
</protein>
<dbReference type="SMART" id="SM00634">
    <property type="entry name" value="BID_1"/>
    <property type="match status" value="1"/>
</dbReference>
<evidence type="ECO:0000256" key="1">
    <source>
        <dbReference type="ARBA" id="ARBA00010116"/>
    </source>
</evidence>
<comment type="similarity">
    <text evidence="1">Belongs to the intimin/invasin family.</text>
</comment>
<dbReference type="RefSeq" id="WP_132923963.1">
    <property type="nucleotide sequence ID" value="NZ_SJOI01000001.1"/>
</dbReference>
<keyword evidence="4" id="KW-1185">Reference proteome</keyword>
<sequence>MQNQYSSHHIPKRDYHLALTSSATAKADGRDKNNAVARLYRLGQPLCGCLVTFWLSDNAVFCDGTKQTSAMTDNQGQATVYFTDCQQETVAVTCQFDGISAVSYSTFESPDVITGLGIIANVETNYAPANDYDSNVIQYILWDFTTERPVAGRGLSYSIVRGVGSLYNTFDTTNEAGLARVSLRSDTPASVEVRAILDGQPTVYNYTVVSFTSPITHTVSAEPLDNNVPVGGTYRIRYTLRDIYGNVVPSALMSFIANPTQAAVSPGIAQTDTQGQITVSITSPVALSVIITAEYALGNATNTTLVTFI</sequence>
<dbReference type="EMBL" id="SJOI01000001">
    <property type="protein sequence ID" value="TCL05240.1"/>
    <property type="molecule type" value="Genomic_DNA"/>
</dbReference>
<organism evidence="3 4">
    <name type="scientific">Sodalis ligni</name>
    <dbReference type="NCBI Taxonomy" id="2697027"/>
    <lineage>
        <taxon>Bacteria</taxon>
        <taxon>Pseudomonadati</taxon>
        <taxon>Pseudomonadota</taxon>
        <taxon>Gammaproteobacteria</taxon>
        <taxon>Enterobacterales</taxon>
        <taxon>Bruguierivoracaceae</taxon>
        <taxon>Sodalis</taxon>
    </lineage>
</organism>
<feature type="domain" description="Big-1" evidence="2">
    <location>
        <begin position="217"/>
        <end position="305"/>
    </location>
</feature>
<dbReference type="Proteomes" id="UP000294555">
    <property type="component" value="Unassembled WGS sequence"/>
</dbReference>
<dbReference type="Pfam" id="PF02369">
    <property type="entry name" value="Big_1"/>
    <property type="match status" value="2"/>
</dbReference>
<reference evidence="3 4" key="1">
    <citation type="submission" date="2019-02" db="EMBL/GenBank/DDBJ databases">
        <title>Investigation of anaerobic lignin degradation for improved lignocellulosic biofuels.</title>
        <authorList>
            <person name="Deangelis K."/>
        </authorList>
    </citation>
    <scope>NUCLEOTIDE SEQUENCE [LARGE SCALE GENOMIC DNA]</scope>
    <source>
        <strain evidence="3 4">159R</strain>
    </source>
</reference>
<dbReference type="InterPro" id="IPR008964">
    <property type="entry name" value="Invasin/intimin_cell_adhesion"/>
</dbReference>